<accession>A0A7S3JLR5</accession>
<organism evidence="2">
    <name type="scientific">Euplotes harpa</name>
    <dbReference type="NCBI Taxonomy" id="151035"/>
    <lineage>
        <taxon>Eukaryota</taxon>
        <taxon>Sar</taxon>
        <taxon>Alveolata</taxon>
        <taxon>Ciliophora</taxon>
        <taxon>Intramacronucleata</taxon>
        <taxon>Spirotrichea</taxon>
        <taxon>Hypotrichia</taxon>
        <taxon>Euplotida</taxon>
        <taxon>Euplotidae</taxon>
        <taxon>Euplotes</taxon>
    </lineage>
</organism>
<sequence>MFLMFTWIPTLIMVLIVMYTKIGESVLKLLKQIYKWLLYDSTKPRRWLWTRYYEFLSWVYPDDSFYIMNSGYALLSEDGLMNKFAPLEHETTEIFQYQLFYFVVKLNPQSVTGK</sequence>
<evidence type="ECO:0000313" key="2">
    <source>
        <dbReference type="EMBL" id="CAE0357240.1"/>
    </source>
</evidence>
<keyword evidence="1" id="KW-0472">Membrane</keyword>
<gene>
    <name evidence="2" type="ORF">EHAR0213_LOCUS16159</name>
</gene>
<feature type="transmembrane region" description="Helical" evidence="1">
    <location>
        <begin position="6"/>
        <end position="22"/>
    </location>
</feature>
<dbReference type="AlphaFoldDB" id="A0A7S3JLR5"/>
<keyword evidence="1" id="KW-0812">Transmembrane</keyword>
<evidence type="ECO:0000256" key="1">
    <source>
        <dbReference type="SAM" id="Phobius"/>
    </source>
</evidence>
<name>A0A7S3JLR5_9SPIT</name>
<keyword evidence="1" id="KW-1133">Transmembrane helix</keyword>
<proteinExistence type="predicted"/>
<protein>
    <submittedName>
        <fullName evidence="2">Uncharacterized protein</fullName>
    </submittedName>
</protein>
<reference evidence="2" key="1">
    <citation type="submission" date="2021-01" db="EMBL/GenBank/DDBJ databases">
        <authorList>
            <person name="Corre E."/>
            <person name="Pelletier E."/>
            <person name="Niang G."/>
            <person name="Scheremetjew M."/>
            <person name="Finn R."/>
            <person name="Kale V."/>
            <person name="Holt S."/>
            <person name="Cochrane G."/>
            <person name="Meng A."/>
            <person name="Brown T."/>
            <person name="Cohen L."/>
        </authorList>
    </citation>
    <scope>NUCLEOTIDE SEQUENCE</scope>
    <source>
        <strain evidence="2">FSP1.4</strain>
    </source>
</reference>
<dbReference type="EMBL" id="HBII01038112">
    <property type="protein sequence ID" value="CAE0357240.1"/>
    <property type="molecule type" value="Transcribed_RNA"/>
</dbReference>